<protein>
    <submittedName>
        <fullName evidence="1">Uncharacterized protein</fullName>
    </submittedName>
</protein>
<evidence type="ECO:0000313" key="2">
    <source>
        <dbReference type="Proteomes" id="UP000007015"/>
    </source>
</evidence>
<dbReference type="AlphaFoldDB" id="B8BP08"/>
<organism evidence="1 2">
    <name type="scientific">Oryza sativa subsp. indica</name>
    <name type="common">Rice</name>
    <dbReference type="NCBI Taxonomy" id="39946"/>
    <lineage>
        <taxon>Eukaryota</taxon>
        <taxon>Viridiplantae</taxon>
        <taxon>Streptophyta</taxon>
        <taxon>Embryophyta</taxon>
        <taxon>Tracheophyta</taxon>
        <taxon>Spermatophyta</taxon>
        <taxon>Magnoliopsida</taxon>
        <taxon>Liliopsida</taxon>
        <taxon>Poales</taxon>
        <taxon>Poaceae</taxon>
        <taxon>BOP clade</taxon>
        <taxon>Oryzoideae</taxon>
        <taxon>Oryzeae</taxon>
        <taxon>Oryzinae</taxon>
        <taxon>Oryza</taxon>
        <taxon>Oryza sativa</taxon>
    </lineage>
</organism>
<gene>
    <name evidence="1" type="ORF">OsI_37287</name>
</gene>
<dbReference type="HOGENOM" id="CLU_2254605_0_0_1"/>
<accession>B8BP08</accession>
<dbReference type="Proteomes" id="UP000007015">
    <property type="component" value="Chromosome 12"/>
</dbReference>
<evidence type="ECO:0000313" key="1">
    <source>
        <dbReference type="EMBL" id="EEC68762.1"/>
    </source>
</evidence>
<keyword evidence="2" id="KW-1185">Reference proteome</keyword>
<reference evidence="1 2" key="1">
    <citation type="journal article" date="2005" name="PLoS Biol.">
        <title>The genomes of Oryza sativa: a history of duplications.</title>
        <authorList>
            <person name="Yu J."/>
            <person name="Wang J."/>
            <person name="Lin W."/>
            <person name="Li S."/>
            <person name="Li H."/>
            <person name="Zhou J."/>
            <person name="Ni P."/>
            <person name="Dong W."/>
            <person name="Hu S."/>
            <person name="Zeng C."/>
            <person name="Zhang J."/>
            <person name="Zhang Y."/>
            <person name="Li R."/>
            <person name="Xu Z."/>
            <person name="Li S."/>
            <person name="Li X."/>
            <person name="Zheng H."/>
            <person name="Cong L."/>
            <person name="Lin L."/>
            <person name="Yin J."/>
            <person name="Geng J."/>
            <person name="Li G."/>
            <person name="Shi J."/>
            <person name="Liu J."/>
            <person name="Lv H."/>
            <person name="Li J."/>
            <person name="Wang J."/>
            <person name="Deng Y."/>
            <person name="Ran L."/>
            <person name="Shi X."/>
            <person name="Wang X."/>
            <person name="Wu Q."/>
            <person name="Li C."/>
            <person name="Ren X."/>
            <person name="Wang J."/>
            <person name="Wang X."/>
            <person name="Li D."/>
            <person name="Liu D."/>
            <person name="Zhang X."/>
            <person name="Ji Z."/>
            <person name="Zhao W."/>
            <person name="Sun Y."/>
            <person name="Zhang Z."/>
            <person name="Bao J."/>
            <person name="Han Y."/>
            <person name="Dong L."/>
            <person name="Ji J."/>
            <person name="Chen P."/>
            <person name="Wu S."/>
            <person name="Liu J."/>
            <person name="Xiao Y."/>
            <person name="Bu D."/>
            <person name="Tan J."/>
            <person name="Yang L."/>
            <person name="Ye C."/>
            <person name="Zhang J."/>
            <person name="Xu J."/>
            <person name="Zhou Y."/>
            <person name="Yu Y."/>
            <person name="Zhang B."/>
            <person name="Zhuang S."/>
            <person name="Wei H."/>
            <person name="Liu B."/>
            <person name="Lei M."/>
            <person name="Yu H."/>
            <person name="Li Y."/>
            <person name="Xu H."/>
            <person name="Wei S."/>
            <person name="He X."/>
            <person name="Fang L."/>
            <person name="Zhang Z."/>
            <person name="Zhang Y."/>
            <person name="Huang X."/>
            <person name="Su Z."/>
            <person name="Tong W."/>
            <person name="Li J."/>
            <person name="Tong Z."/>
            <person name="Li S."/>
            <person name="Ye J."/>
            <person name="Wang L."/>
            <person name="Fang L."/>
            <person name="Lei T."/>
            <person name="Chen C."/>
            <person name="Chen H."/>
            <person name="Xu Z."/>
            <person name="Li H."/>
            <person name="Huang H."/>
            <person name="Zhang F."/>
            <person name="Xu H."/>
            <person name="Li N."/>
            <person name="Zhao C."/>
            <person name="Li S."/>
            <person name="Dong L."/>
            <person name="Huang Y."/>
            <person name="Li L."/>
            <person name="Xi Y."/>
            <person name="Qi Q."/>
            <person name="Li W."/>
            <person name="Zhang B."/>
            <person name="Hu W."/>
            <person name="Zhang Y."/>
            <person name="Tian X."/>
            <person name="Jiao Y."/>
            <person name="Liang X."/>
            <person name="Jin J."/>
            <person name="Gao L."/>
            <person name="Zheng W."/>
            <person name="Hao B."/>
            <person name="Liu S."/>
            <person name="Wang W."/>
            <person name="Yuan L."/>
            <person name="Cao M."/>
            <person name="McDermott J."/>
            <person name="Samudrala R."/>
            <person name="Wang J."/>
            <person name="Wong G.K."/>
            <person name="Yang H."/>
        </authorList>
    </citation>
    <scope>NUCLEOTIDE SEQUENCE [LARGE SCALE GENOMIC DNA]</scope>
    <source>
        <strain evidence="2">cv. 93-11</strain>
    </source>
</reference>
<dbReference type="EMBL" id="CM000137">
    <property type="protein sequence ID" value="EEC68762.1"/>
    <property type="molecule type" value="Genomic_DNA"/>
</dbReference>
<sequence length="104" mass="11595">MAATTSVGVGKRRWRRTRWRGTGLWDGVEVALRQQTVLAGIGEERERQWREGKKASALELTVDERRRKETAMSTAQHPAVMASTTWRLAAAAPSSSPAYIKLDS</sequence>
<dbReference type="Gramene" id="BGIOSGA036732-TA">
    <property type="protein sequence ID" value="BGIOSGA036732-PA"/>
    <property type="gene ID" value="BGIOSGA036732"/>
</dbReference>
<proteinExistence type="predicted"/>
<name>B8BP08_ORYSI</name>